<feature type="region of interest" description="Disordered" evidence="6">
    <location>
        <begin position="284"/>
        <end position="311"/>
    </location>
</feature>
<keyword evidence="4 5" id="KW-0648">Protein biosynthesis</keyword>
<comment type="function">
    <text evidence="5">Attaches a formyl group to the free amino group of methionyl-tRNA(fMet). The formyl group appears to play a dual role in the initiator identity of N-formylmethionyl-tRNA by promoting its recognition by IF2 and preventing the misappropriation of this tRNA by the elongation apparatus.</text>
</comment>
<reference evidence="10" key="1">
    <citation type="journal article" date="2019" name="Int. J. Syst. Evol. Microbiol.">
        <title>The Global Catalogue of Microorganisms (GCM) 10K type strain sequencing project: providing services to taxonomists for standard genome sequencing and annotation.</title>
        <authorList>
            <consortium name="The Broad Institute Genomics Platform"/>
            <consortium name="The Broad Institute Genome Sequencing Center for Infectious Disease"/>
            <person name="Wu L."/>
            <person name="Ma J."/>
        </authorList>
    </citation>
    <scope>NUCLEOTIDE SEQUENCE [LARGE SCALE GENOMIC DNA]</scope>
    <source>
        <strain evidence="10">KCTC 33575</strain>
    </source>
</reference>
<sequence>MPKIVFMGTPDFSVSILEKVHSEYGVSLVVTQPDKPVGRKRVYTAPPVAEKAKELGIDLYQPERIKAEEAFKKIQSYQPDLIITAAYGQILPKQVLDLPKFGAVNVHASLLPKHRGGAPIHRAVLNGDSESGVTIMYMAEGLDSGDIISQVTTKITDEDNTGTLHDRLSILGGDLLMKTLPDIFNGTNERIPQNHEEKTISPNISKEDERLDFTRSQRDVFNHIRGLSPFPGAYTVLDGRRLKIYAADLTDEQSTEQPGTIIKKDGDGFYVACGTGVLRITEVQPSGKKRMPAHQFAGSRQDIDGTQLGAE</sequence>
<dbReference type="PANTHER" id="PTHR11138:SF5">
    <property type="entry name" value="METHIONYL-TRNA FORMYLTRANSFERASE, MITOCHONDRIAL"/>
    <property type="match status" value="1"/>
</dbReference>
<feature type="binding site" evidence="5">
    <location>
        <begin position="109"/>
        <end position="112"/>
    </location>
    <ligand>
        <name>(6S)-5,6,7,8-tetrahydrofolate</name>
        <dbReference type="ChEBI" id="CHEBI:57453"/>
    </ligand>
</feature>
<dbReference type="InterPro" id="IPR005793">
    <property type="entry name" value="Formyl_trans_C"/>
</dbReference>
<dbReference type="InterPro" id="IPR001555">
    <property type="entry name" value="GART_AS"/>
</dbReference>
<evidence type="ECO:0000256" key="4">
    <source>
        <dbReference type="ARBA" id="ARBA00022917"/>
    </source>
</evidence>
<evidence type="ECO:0000313" key="9">
    <source>
        <dbReference type="EMBL" id="MFD2829794.1"/>
    </source>
</evidence>
<organism evidence="9 10">
    <name type="scientific">Corticicoccus populi</name>
    <dbReference type="NCBI Taxonomy" id="1812821"/>
    <lineage>
        <taxon>Bacteria</taxon>
        <taxon>Bacillati</taxon>
        <taxon>Bacillota</taxon>
        <taxon>Bacilli</taxon>
        <taxon>Bacillales</taxon>
        <taxon>Staphylococcaceae</taxon>
        <taxon>Corticicoccus</taxon>
    </lineage>
</organism>
<dbReference type="EMBL" id="JBHUOQ010000001">
    <property type="protein sequence ID" value="MFD2829794.1"/>
    <property type="molecule type" value="Genomic_DNA"/>
</dbReference>
<dbReference type="InterPro" id="IPR011034">
    <property type="entry name" value="Formyl_transferase-like_C_sf"/>
</dbReference>
<evidence type="ECO:0000256" key="1">
    <source>
        <dbReference type="ARBA" id="ARBA00010699"/>
    </source>
</evidence>
<dbReference type="Gene3D" id="3.40.50.12230">
    <property type="match status" value="1"/>
</dbReference>
<comment type="catalytic activity">
    <reaction evidence="5">
        <text>L-methionyl-tRNA(fMet) + (6R)-10-formyltetrahydrofolate = N-formyl-L-methionyl-tRNA(fMet) + (6S)-5,6,7,8-tetrahydrofolate + H(+)</text>
        <dbReference type="Rhea" id="RHEA:24380"/>
        <dbReference type="Rhea" id="RHEA-COMP:9952"/>
        <dbReference type="Rhea" id="RHEA-COMP:9953"/>
        <dbReference type="ChEBI" id="CHEBI:15378"/>
        <dbReference type="ChEBI" id="CHEBI:57453"/>
        <dbReference type="ChEBI" id="CHEBI:78530"/>
        <dbReference type="ChEBI" id="CHEBI:78844"/>
        <dbReference type="ChEBI" id="CHEBI:195366"/>
        <dbReference type="EC" id="2.1.2.9"/>
    </reaction>
</comment>
<dbReference type="PANTHER" id="PTHR11138">
    <property type="entry name" value="METHIONYL-TRNA FORMYLTRANSFERASE"/>
    <property type="match status" value="1"/>
</dbReference>
<dbReference type="EC" id="2.1.2.9" evidence="2 5"/>
<evidence type="ECO:0000259" key="7">
    <source>
        <dbReference type="Pfam" id="PF00551"/>
    </source>
</evidence>
<dbReference type="HAMAP" id="MF_00182">
    <property type="entry name" value="Formyl_trans"/>
    <property type="match status" value="1"/>
</dbReference>
<evidence type="ECO:0000256" key="6">
    <source>
        <dbReference type="SAM" id="MobiDB-lite"/>
    </source>
</evidence>
<dbReference type="Pfam" id="PF02911">
    <property type="entry name" value="Formyl_trans_C"/>
    <property type="match status" value="1"/>
</dbReference>
<evidence type="ECO:0000256" key="5">
    <source>
        <dbReference type="HAMAP-Rule" id="MF_00182"/>
    </source>
</evidence>
<dbReference type="CDD" id="cd08704">
    <property type="entry name" value="Met_tRNA_FMT_C"/>
    <property type="match status" value="1"/>
</dbReference>
<dbReference type="GO" id="GO:0004479">
    <property type="term" value="F:methionyl-tRNA formyltransferase activity"/>
    <property type="evidence" value="ECO:0007669"/>
    <property type="project" value="UniProtKB-EC"/>
</dbReference>
<dbReference type="NCBIfam" id="TIGR00460">
    <property type="entry name" value="fmt"/>
    <property type="match status" value="1"/>
</dbReference>
<dbReference type="InterPro" id="IPR002376">
    <property type="entry name" value="Formyl_transf_N"/>
</dbReference>
<dbReference type="Pfam" id="PF00551">
    <property type="entry name" value="Formyl_trans_N"/>
    <property type="match status" value="1"/>
</dbReference>
<accession>A0ABW5WWK7</accession>
<feature type="domain" description="Formyl transferase C-terminal" evidence="8">
    <location>
        <begin position="203"/>
        <end position="298"/>
    </location>
</feature>
<keyword evidence="3 5" id="KW-0808">Transferase</keyword>
<dbReference type="CDD" id="cd08646">
    <property type="entry name" value="FMT_core_Met-tRNA-FMT_N"/>
    <property type="match status" value="1"/>
</dbReference>
<evidence type="ECO:0000256" key="2">
    <source>
        <dbReference type="ARBA" id="ARBA00012261"/>
    </source>
</evidence>
<dbReference type="InterPro" id="IPR036477">
    <property type="entry name" value="Formyl_transf_N_sf"/>
</dbReference>
<dbReference type="SUPFAM" id="SSF53328">
    <property type="entry name" value="Formyltransferase"/>
    <property type="match status" value="1"/>
</dbReference>
<dbReference type="SUPFAM" id="SSF50486">
    <property type="entry name" value="FMT C-terminal domain-like"/>
    <property type="match status" value="1"/>
</dbReference>
<comment type="similarity">
    <text evidence="1 5">Belongs to the Fmt family.</text>
</comment>
<dbReference type="InterPro" id="IPR041711">
    <property type="entry name" value="Met-tRNA-FMT_N"/>
</dbReference>
<dbReference type="InterPro" id="IPR005794">
    <property type="entry name" value="Fmt"/>
</dbReference>
<keyword evidence="10" id="KW-1185">Reference proteome</keyword>
<gene>
    <name evidence="5 9" type="primary">fmt</name>
    <name evidence="9" type="ORF">ACFSX4_04880</name>
</gene>
<protein>
    <recommendedName>
        <fullName evidence="2 5">Methionyl-tRNA formyltransferase</fullName>
        <ecNumber evidence="2 5">2.1.2.9</ecNumber>
    </recommendedName>
</protein>
<comment type="caution">
    <text evidence="9">The sequence shown here is derived from an EMBL/GenBank/DDBJ whole genome shotgun (WGS) entry which is preliminary data.</text>
</comment>
<evidence type="ECO:0000259" key="8">
    <source>
        <dbReference type="Pfam" id="PF02911"/>
    </source>
</evidence>
<evidence type="ECO:0000256" key="3">
    <source>
        <dbReference type="ARBA" id="ARBA00022679"/>
    </source>
</evidence>
<dbReference type="InterPro" id="IPR044135">
    <property type="entry name" value="Met-tRNA-FMT_C"/>
</dbReference>
<proteinExistence type="inferred from homology"/>
<dbReference type="Proteomes" id="UP001597519">
    <property type="component" value="Unassembled WGS sequence"/>
</dbReference>
<evidence type="ECO:0000313" key="10">
    <source>
        <dbReference type="Proteomes" id="UP001597519"/>
    </source>
</evidence>
<dbReference type="RefSeq" id="WP_377772118.1">
    <property type="nucleotide sequence ID" value="NZ_JBHUOQ010000001.1"/>
</dbReference>
<name>A0ABW5WWK7_9STAP</name>
<feature type="domain" description="Formyl transferase N-terminal" evidence="7">
    <location>
        <begin position="3"/>
        <end position="179"/>
    </location>
</feature>
<dbReference type="PROSITE" id="PS00373">
    <property type="entry name" value="GART"/>
    <property type="match status" value="1"/>
</dbReference>